<keyword evidence="3" id="KW-1185">Reference proteome</keyword>
<dbReference type="Proteomes" id="UP001190700">
    <property type="component" value="Unassembled WGS sequence"/>
</dbReference>
<organism evidence="2 3">
    <name type="scientific">Cymbomonas tetramitiformis</name>
    <dbReference type="NCBI Taxonomy" id="36881"/>
    <lineage>
        <taxon>Eukaryota</taxon>
        <taxon>Viridiplantae</taxon>
        <taxon>Chlorophyta</taxon>
        <taxon>Pyramimonadophyceae</taxon>
        <taxon>Pyramimonadales</taxon>
        <taxon>Pyramimonadaceae</taxon>
        <taxon>Cymbomonas</taxon>
    </lineage>
</organism>
<proteinExistence type="predicted"/>
<feature type="region of interest" description="Disordered" evidence="1">
    <location>
        <begin position="611"/>
        <end position="654"/>
    </location>
</feature>
<gene>
    <name evidence="2" type="ORF">CYMTET_6901</name>
</gene>
<comment type="caution">
    <text evidence="2">The sequence shown here is derived from an EMBL/GenBank/DDBJ whole genome shotgun (WGS) entry which is preliminary data.</text>
</comment>
<name>A0AAE0GW50_9CHLO</name>
<evidence type="ECO:0000313" key="3">
    <source>
        <dbReference type="Proteomes" id="UP001190700"/>
    </source>
</evidence>
<accession>A0AAE0GW50</accession>
<reference evidence="2 3" key="1">
    <citation type="journal article" date="2015" name="Genome Biol. Evol.">
        <title>Comparative Genomics of a Bacterivorous Green Alga Reveals Evolutionary Causalities and Consequences of Phago-Mixotrophic Mode of Nutrition.</title>
        <authorList>
            <person name="Burns J.A."/>
            <person name="Paasch A."/>
            <person name="Narechania A."/>
            <person name="Kim E."/>
        </authorList>
    </citation>
    <scope>NUCLEOTIDE SEQUENCE [LARGE SCALE GENOMIC DNA]</scope>
    <source>
        <strain evidence="2 3">PLY_AMNH</strain>
    </source>
</reference>
<dbReference type="AlphaFoldDB" id="A0AAE0GW50"/>
<feature type="compositionally biased region" description="Low complexity" evidence="1">
    <location>
        <begin position="616"/>
        <end position="631"/>
    </location>
</feature>
<dbReference type="EMBL" id="LGRX02001791">
    <property type="protein sequence ID" value="KAK3285504.1"/>
    <property type="molecule type" value="Genomic_DNA"/>
</dbReference>
<protein>
    <submittedName>
        <fullName evidence="2">Uncharacterized protein</fullName>
    </submittedName>
</protein>
<evidence type="ECO:0000313" key="2">
    <source>
        <dbReference type="EMBL" id="KAK3285504.1"/>
    </source>
</evidence>
<sequence>MPIHPLHSTYQSKNDTLTAQYSMGTWSPVLDFGLYSGSNYKLVQHDEMSAEAMRPEQVVVTIEHCSDCSSHPTTTRHNEQRYMTYAAGVKDAIENNFPFIDVSVKATKELRQKESPCHHDGSPCWTMQQECTLTAMPLLPTPAPQPKGVTWPREKNWRGVSSPRYGALEVQMAVWSVGQTQPVLSLLHSKLRSNRWPNYDLIVREIAKRLPAQTLHISVQALDYIDGQSSLMNPVPSGLVITAAAGARVESRETTRREDEINPSCILDVPLGCLSVSCSSSEQTLAVETPIGQSNPGAMGTSEASKLTVTVNSIPQLCISITVDKNASFPYEAASLSIITNVEGSRWNEAVNAEALSEVLYANDSIAENERGQLLWVRLPSVAQQTLDEMKERDEPLKVEITVSIGSGEGQWEEIFDFPIHPYGTSNVKFQIPKITAVQFTPRDHLSRKDVEGGRVQVLSTYRTRDWASADTEFMLLDGSHQVNMKASGYFDEDDVPIQIPSDKLDASSARSMAIHMRKKCEMYVGRELIEVDTIPACMTEGRSIGTAGQVDVAIVFEESVLMAPCILALQRLLGGQSQNSELATFIQNLPLCSSLQMGLLSFRGDGPLSTLSDPSKTGKTGKTSKSAAAAQDGERLTSSMDSPSRKKEKDKIPADLKVPLSANWAGLKAGTQMLEPAGGRDEDFFGIKDALRITAVLGWRPHSARLAVIITDALPNGLSTIGPQEVVSQLGNADVMPETLQEPVRMLRKNGIGTHQVVTGGGENTVGFEEAHCDSAMVKMHKSLAEETGGSLGVITSRGVGFLATVVAATECALHQQLLDDKITSTFSTLLGSIQGQDDEQSKVSARSDLLAAADEISKQLNEEGFKARKMQYHPQSHLIQLLCVPVERHHVVTTIRSQTARGKLTVRPSIYELLWRKPHYEWRYPD</sequence>
<feature type="compositionally biased region" description="Basic and acidic residues" evidence="1">
    <location>
        <begin position="644"/>
        <end position="654"/>
    </location>
</feature>
<evidence type="ECO:0000256" key="1">
    <source>
        <dbReference type="SAM" id="MobiDB-lite"/>
    </source>
</evidence>